<keyword evidence="3" id="KW-1185">Reference proteome</keyword>
<comment type="caution">
    <text evidence="2">The sequence shown here is derived from an EMBL/GenBank/DDBJ whole genome shotgun (WGS) entry which is preliminary data.</text>
</comment>
<reference evidence="2 3" key="1">
    <citation type="submission" date="2022-10" db="EMBL/GenBank/DDBJ databases">
        <title>Pararhodobacter sp. nov., isolated from marine algae.</title>
        <authorList>
            <person name="Choi B.J."/>
            <person name="Kim J.M."/>
            <person name="Lee J.K."/>
            <person name="Choi D.G."/>
            <person name="Jeon C.O."/>
        </authorList>
    </citation>
    <scope>NUCLEOTIDE SEQUENCE [LARGE SCALE GENOMIC DNA]</scope>
    <source>
        <strain evidence="2 3">ZQ420</strain>
    </source>
</reference>
<proteinExistence type="predicted"/>
<dbReference type="EMBL" id="JAPDFL010000001">
    <property type="protein sequence ID" value="MCW1934389.1"/>
    <property type="molecule type" value="Genomic_DNA"/>
</dbReference>
<name>A0ABT3H3M5_9RHOB</name>
<dbReference type="RefSeq" id="WP_264507188.1">
    <property type="nucleotide sequence ID" value="NZ_JAPDFL010000001.1"/>
</dbReference>
<feature type="transmembrane region" description="Helical" evidence="1">
    <location>
        <begin position="12"/>
        <end position="34"/>
    </location>
</feature>
<accession>A0ABT3H3M5</accession>
<keyword evidence="1" id="KW-0812">Transmembrane</keyword>
<keyword evidence="1" id="KW-0472">Membrane</keyword>
<organism evidence="2 3">
    <name type="scientific">Pararhodobacter zhoushanensis</name>
    <dbReference type="NCBI Taxonomy" id="2479545"/>
    <lineage>
        <taxon>Bacteria</taxon>
        <taxon>Pseudomonadati</taxon>
        <taxon>Pseudomonadota</taxon>
        <taxon>Alphaproteobacteria</taxon>
        <taxon>Rhodobacterales</taxon>
        <taxon>Paracoccaceae</taxon>
        <taxon>Pararhodobacter</taxon>
    </lineage>
</organism>
<sequence length="86" mass="9087">MRDIFINLLEKLITVLVVIMMIGVVVAAGGALFVPQPGVPGPLMALAILIGGGIYVVVMGGFMYLGLGIYQNTRRTAEAIEQLAAR</sequence>
<feature type="transmembrane region" description="Helical" evidence="1">
    <location>
        <begin position="46"/>
        <end position="67"/>
    </location>
</feature>
<evidence type="ECO:0000313" key="2">
    <source>
        <dbReference type="EMBL" id="MCW1934389.1"/>
    </source>
</evidence>
<dbReference type="Proteomes" id="UP001208938">
    <property type="component" value="Unassembled WGS sequence"/>
</dbReference>
<evidence type="ECO:0000256" key="1">
    <source>
        <dbReference type="SAM" id="Phobius"/>
    </source>
</evidence>
<protein>
    <submittedName>
        <fullName evidence="2">Uncharacterized protein</fullName>
    </submittedName>
</protein>
<keyword evidence="1" id="KW-1133">Transmembrane helix</keyword>
<gene>
    <name evidence="2" type="ORF">OKW52_19560</name>
</gene>
<evidence type="ECO:0000313" key="3">
    <source>
        <dbReference type="Proteomes" id="UP001208938"/>
    </source>
</evidence>